<evidence type="ECO:0000256" key="3">
    <source>
        <dbReference type="PROSITE-ProRule" id="PRU00023"/>
    </source>
</evidence>
<keyword evidence="2 3" id="KW-0040">ANK repeat</keyword>
<feature type="repeat" description="ANK" evidence="3">
    <location>
        <begin position="1060"/>
        <end position="1092"/>
    </location>
</feature>
<dbReference type="PRINTS" id="PR01415">
    <property type="entry name" value="ANKYRIN"/>
</dbReference>
<dbReference type="InterPro" id="IPR054471">
    <property type="entry name" value="GPIID_WHD"/>
</dbReference>
<dbReference type="SMART" id="SM00248">
    <property type="entry name" value="ANK"/>
    <property type="match status" value="21"/>
</dbReference>
<feature type="repeat" description="ANK" evidence="3">
    <location>
        <begin position="829"/>
        <end position="861"/>
    </location>
</feature>
<dbReference type="Gene3D" id="3.40.50.1580">
    <property type="entry name" value="Nucleoside phosphorylase domain"/>
    <property type="match status" value="1"/>
</dbReference>
<evidence type="ECO:0000313" key="6">
    <source>
        <dbReference type="EMBL" id="GAQ42408.1"/>
    </source>
</evidence>
<dbReference type="VEuPathDB" id="FungiDB:M747DRAFT_371086"/>
<feature type="repeat" description="ANK" evidence="3">
    <location>
        <begin position="994"/>
        <end position="1026"/>
    </location>
</feature>
<dbReference type="Pfam" id="PF12796">
    <property type="entry name" value="Ank_2"/>
    <property type="match status" value="5"/>
</dbReference>
<dbReference type="Pfam" id="PF22939">
    <property type="entry name" value="WHD_GPIID"/>
    <property type="match status" value="1"/>
</dbReference>
<dbReference type="PANTHER" id="PTHR24198:SF165">
    <property type="entry name" value="ANKYRIN REPEAT-CONTAINING PROTEIN-RELATED"/>
    <property type="match status" value="1"/>
</dbReference>
<dbReference type="VEuPathDB" id="FungiDB:ASPNIDRAFT2_1116739"/>
<dbReference type="VEuPathDB" id="FungiDB:ASPNIDRAFT2_1059537"/>
<dbReference type="GO" id="GO:0009116">
    <property type="term" value="P:nucleoside metabolic process"/>
    <property type="evidence" value="ECO:0007669"/>
    <property type="project" value="InterPro"/>
</dbReference>
<dbReference type="VEuPathDB" id="FungiDB:M747DRAFT_281242"/>
<feature type="repeat" description="ANK" evidence="3">
    <location>
        <begin position="862"/>
        <end position="894"/>
    </location>
</feature>
<dbReference type="InterPro" id="IPR056884">
    <property type="entry name" value="NPHP3-like_N"/>
</dbReference>
<dbReference type="Pfam" id="PF24883">
    <property type="entry name" value="NPHP3_N"/>
    <property type="match status" value="1"/>
</dbReference>
<name>A0A117E0D5_ASPNG</name>
<feature type="repeat" description="ANK" evidence="3">
    <location>
        <begin position="741"/>
        <end position="773"/>
    </location>
</feature>
<dbReference type="VEuPathDB" id="FungiDB:M747DRAFT_296310"/>
<feature type="repeat" description="ANK" evidence="3">
    <location>
        <begin position="796"/>
        <end position="828"/>
    </location>
</feature>
<dbReference type="InterPro" id="IPR027417">
    <property type="entry name" value="P-loop_NTPase"/>
</dbReference>
<gene>
    <name evidence="6" type="ORF">ABL_05069</name>
</gene>
<dbReference type="InterPro" id="IPR002110">
    <property type="entry name" value="Ankyrin_rpt"/>
</dbReference>
<dbReference type="PANTHER" id="PTHR24198">
    <property type="entry name" value="ANKYRIN REPEAT AND PROTEIN KINASE DOMAIN-CONTAINING PROTEIN"/>
    <property type="match status" value="1"/>
</dbReference>
<feature type="repeat" description="ANK" evidence="3">
    <location>
        <begin position="1392"/>
        <end position="1424"/>
    </location>
</feature>
<dbReference type="InterPro" id="IPR036770">
    <property type="entry name" value="Ankyrin_rpt-contain_sf"/>
</dbReference>
<dbReference type="VEuPathDB" id="FungiDB:ASPNIDRAFT2_1090603"/>
<feature type="repeat" description="ANK" evidence="3">
    <location>
        <begin position="1279"/>
        <end position="1311"/>
    </location>
</feature>
<dbReference type="Gene3D" id="3.40.50.300">
    <property type="entry name" value="P-loop containing nucleotide triphosphate hydrolases"/>
    <property type="match status" value="1"/>
</dbReference>
<evidence type="ECO:0000259" key="5">
    <source>
        <dbReference type="Pfam" id="PF24883"/>
    </source>
</evidence>
<evidence type="ECO:0000313" key="7">
    <source>
        <dbReference type="Proteomes" id="UP000068243"/>
    </source>
</evidence>
<protein>
    <submittedName>
        <fullName evidence="6">Uncharacterized protein</fullName>
    </submittedName>
</protein>
<evidence type="ECO:0000256" key="1">
    <source>
        <dbReference type="ARBA" id="ARBA00022737"/>
    </source>
</evidence>
<proteinExistence type="predicted"/>
<feature type="repeat" description="ANK" evidence="3">
    <location>
        <begin position="1027"/>
        <end position="1059"/>
    </location>
</feature>
<dbReference type="VEuPathDB" id="FungiDB:An12g05650"/>
<dbReference type="SUPFAM" id="SSF52540">
    <property type="entry name" value="P-loop containing nucleoside triphosphate hydrolases"/>
    <property type="match status" value="1"/>
</dbReference>
<feature type="repeat" description="ANK" evidence="3">
    <location>
        <begin position="707"/>
        <end position="729"/>
    </location>
</feature>
<dbReference type="SUPFAM" id="SSF53167">
    <property type="entry name" value="Purine and uridine phosphorylases"/>
    <property type="match status" value="1"/>
</dbReference>
<feature type="domain" description="Nephrocystin 3-like N-terminal" evidence="5">
    <location>
        <begin position="201"/>
        <end position="367"/>
    </location>
</feature>
<feature type="repeat" description="ANK" evidence="3">
    <location>
        <begin position="928"/>
        <end position="960"/>
    </location>
</feature>
<dbReference type="OMA" id="PINIMAT"/>
<dbReference type="GO" id="GO:0003824">
    <property type="term" value="F:catalytic activity"/>
    <property type="evidence" value="ECO:0007669"/>
    <property type="project" value="InterPro"/>
</dbReference>
<feature type="domain" description="GPI inositol-deacylase winged helix" evidence="4">
    <location>
        <begin position="488"/>
        <end position="563"/>
    </location>
</feature>
<evidence type="ECO:0000259" key="4">
    <source>
        <dbReference type="Pfam" id="PF22939"/>
    </source>
</evidence>
<feature type="repeat" description="ANK" evidence="3">
    <location>
        <begin position="1312"/>
        <end position="1344"/>
    </location>
</feature>
<dbReference type="EMBL" id="BCMY01000007">
    <property type="protein sequence ID" value="GAQ42408.1"/>
    <property type="molecule type" value="Genomic_DNA"/>
</dbReference>
<dbReference type="Gene3D" id="1.25.40.20">
    <property type="entry name" value="Ankyrin repeat-containing domain"/>
    <property type="match status" value="5"/>
</dbReference>
<sequence>MANEDQSPYSNEEYTVGWVCALPVEFAAAKGMLDEEHGNPQMPPSKADSNSYLLGSIGKFKVAVACLPLDQLGAASAAICAKEMLFTIPKIRVGLLVGIGAGIPGVGDSPDIHLGDVVNDSWQPFAAAVAAAYAKELLGCVQPRDVDGEPPVKDIISKVHEEVVKIRNLATLERYQHIMEWLTPLNADDHQNRILKDRASGSGLWFLQSKEFIEWTSQTKQTLLCPGIPGAGKSMISAIVVEDLKFKYQEKPELQVCSLFCSYQSDPQESVLDLLLSLLRQLAVKGAYLHPTIQEMHKRHTEARTRPSMTEVKTELVKIAREYKDVFIVVDALDEYCSSSAEELNALLTTLFNLQKEAPINIMATSRPHSQKLSSFDRLAVRCVTKEIRAQDGDIEVYLNSRMTNADEEFAISHPDAQGDVLRAVTKSIDGMFLLARLHMDDLMPLITKASLRRALNNLPQGANKLTVTYDRTIAKIEADLGIGDRYELAIEILSWLAYSKRALYAKELQHALATRPEHSNLDEDFLPHLKTLGSLCAGLVEYDVYTGIIRLVHYTTKQYLVGHPILQEAEMKIAKTCITYLSFGSFSSGRSSRPEQYTLRQEQYPLHHYSAQNWATHASAALDSSSSEDTLEFFSRFLEKEYNVYAAGQAMLAHSVHGDEEPQFANWLDFIPRRLTKIHLVAYGGLAPMIAKYISSGNDMNARDSDGMTPLAYAAKYGHLEVVKLLLDSRSSFPDPADQYGKTPLLIAAFRGHGEIARLLIQHGANPHAKDDSGCSALCGAAETGDIELMQFFIDLGTSLAHAFRSGKIEAVQFLLSQGADPDVQDELGDTLLCDAAVSGDEDIVNELLRRGVRVNITGSSGFTPLHYAAKGGSVNIVRALINAGAYLNAQDSGLNSPLAYAIMHDFNEAALHLLRCGADPNLKDRNAEVALFHATRKSNVQMVVALLEHGADPNSLNKEHESPLFLAAGQTDTEILKCLRRFKADPRIENKYMQSPLFPAARNGNCSVIDELIDMGLDVNKTDDKGNTPLFYAAESGKEYAVQALLAKGADIQHRNLRQETALFSAARFGRISIVKLMLENNVDPDPKNIDMETPLLCAAKGLCPYFPRREDWDVAENSRVVSLLLDADADANPQRSLDSKSSTSENQVLAPLFYAVKGGYSELIKAFLKKGTQVYLSPRQVQIILEQAICLGHRNMLEMMLKEGPITFRERADIPALVIVAAKAGKKDILEFLMVEHSVSPETKSTALLFAMSNKEVETARFLLHHGVKATLLTGKAQSALHLAVFCGDLGLVNLLTKEGMKIDVKDKHGRTPLFYAVQRRELNIARTLLEAGANPNTTEAGYVEPLRYRDKVVSVPLKDLEARNTANCFGDTTPLFYAAAQVDPQDQFGEKPICWAAGKGYEAIVKILLDKGANPNQPDNPSQSPIFWALKLHEESLSQKISRGRGSGSWPNFGVGDMSAVVEVLLQRGADPNIVDEKGRPLISLLIDREVNSRNIVESLLGAGCNPNVKDRYGRTPLMGAVVRDMLEFASALLEDPRLDREATDSFGRTAIKEAISREKLWFLLLLDPQRYRSMVRVNGKEIPSDGKLVMFQQREGNSLYDTPRGTVDIHTELSFEDPWCSGIRDAFIMMVDNSDRGVCCDVCGARTPREAALNCTICNDGDFDLCVECKKWGAACFDDEHELVNRQPLQNRGQYFLMGSSLHGYD</sequence>
<dbReference type="PROSITE" id="PS50088">
    <property type="entry name" value="ANK_REPEAT"/>
    <property type="match status" value="12"/>
</dbReference>
<comment type="caution">
    <text evidence="6">The sequence shown here is derived from an EMBL/GenBank/DDBJ whole genome shotgun (WGS) entry which is preliminary data.</text>
</comment>
<evidence type="ECO:0000256" key="2">
    <source>
        <dbReference type="ARBA" id="ARBA00023043"/>
    </source>
</evidence>
<dbReference type="SUPFAM" id="SSF48403">
    <property type="entry name" value="Ankyrin repeat"/>
    <property type="match status" value="4"/>
</dbReference>
<reference evidence="7" key="1">
    <citation type="journal article" date="2016" name="Genome Announc.">
        <title>Draft genome sequence of Aspergillus niger strain An76.</title>
        <authorList>
            <person name="Gong W."/>
            <person name="Cheng Z."/>
            <person name="Zhang H."/>
            <person name="Liu L."/>
            <person name="Gao P."/>
            <person name="Wang L."/>
        </authorList>
    </citation>
    <scope>NUCLEOTIDE SEQUENCE [LARGE SCALE GENOMIC DNA]</scope>
    <source>
        <strain evidence="7">An76</strain>
    </source>
</reference>
<keyword evidence="1" id="KW-0677">Repeat</keyword>
<organism evidence="6 7">
    <name type="scientific">Aspergillus niger</name>
    <dbReference type="NCBI Taxonomy" id="5061"/>
    <lineage>
        <taxon>Eukaryota</taxon>
        <taxon>Fungi</taxon>
        <taxon>Dikarya</taxon>
        <taxon>Ascomycota</taxon>
        <taxon>Pezizomycotina</taxon>
        <taxon>Eurotiomycetes</taxon>
        <taxon>Eurotiomycetidae</taxon>
        <taxon>Eurotiales</taxon>
        <taxon>Aspergillaceae</taxon>
        <taxon>Aspergillus</taxon>
        <taxon>Aspergillus subgen. Circumdati</taxon>
    </lineage>
</organism>
<dbReference type="PROSITE" id="PS50297">
    <property type="entry name" value="ANK_REP_REGION"/>
    <property type="match status" value="9"/>
</dbReference>
<dbReference type="VEuPathDB" id="FungiDB:M747DRAFT_299660"/>
<dbReference type="OrthoDB" id="1577640at2759"/>
<dbReference type="Proteomes" id="UP000068243">
    <property type="component" value="Unassembled WGS sequence"/>
</dbReference>
<dbReference type="InterPro" id="IPR035994">
    <property type="entry name" value="Nucleoside_phosphorylase_sf"/>
</dbReference>
<dbReference type="Pfam" id="PF00023">
    <property type="entry name" value="Ank"/>
    <property type="match status" value="3"/>
</dbReference>
<dbReference type="VEuPathDB" id="FungiDB:ATCC64974_36750"/>
<accession>A0A117E0D5</accession>